<feature type="disulfide bond" description="Redox-active" evidence="9">
    <location>
        <begin position="30"/>
        <end position="33"/>
    </location>
</feature>
<evidence type="ECO:0000256" key="5">
    <source>
        <dbReference type="ARBA" id="ARBA00023157"/>
    </source>
</evidence>
<evidence type="ECO:0000256" key="4">
    <source>
        <dbReference type="ARBA" id="ARBA00022982"/>
    </source>
</evidence>
<proteinExistence type="inferred from homology"/>
<evidence type="ECO:0000256" key="3">
    <source>
        <dbReference type="ARBA" id="ARBA00022448"/>
    </source>
</evidence>
<keyword evidence="6 9" id="KW-0676">Redox-active center</keyword>
<keyword evidence="5 9" id="KW-1015">Disulfide bond</keyword>
<dbReference type="PANTHER" id="PTHR45663:SF11">
    <property type="entry name" value="GEO12009P1"/>
    <property type="match status" value="1"/>
</dbReference>
<feature type="domain" description="Thioredoxin" evidence="10">
    <location>
        <begin position="1"/>
        <end position="106"/>
    </location>
</feature>
<dbReference type="EMBL" id="JALIRP010000005">
    <property type="protein sequence ID" value="MCJ8012948.1"/>
    <property type="molecule type" value="Genomic_DNA"/>
</dbReference>
<feature type="active site" description="Nucleophile" evidence="8">
    <location>
        <position position="30"/>
    </location>
</feature>
<evidence type="ECO:0000313" key="12">
    <source>
        <dbReference type="Proteomes" id="UP001139347"/>
    </source>
</evidence>
<feature type="site" description="Contributes to redox potential value" evidence="8">
    <location>
        <position position="31"/>
    </location>
</feature>
<dbReference type="PROSITE" id="PS00194">
    <property type="entry name" value="THIOREDOXIN_1"/>
    <property type="match status" value="1"/>
</dbReference>
<evidence type="ECO:0000256" key="7">
    <source>
        <dbReference type="PIRNR" id="PIRNR000077"/>
    </source>
</evidence>
<sequence length="106" mass="11834">MSLRAISSASFQESIQENKVTMVDFSTKWCPPCKKLHPILEELEGEEKNRLSIFHVDCDESPELASEFSIMAAPTVIVFHNGEPVDKLIGLRPKGVYQAALARYAP</sequence>
<evidence type="ECO:0000256" key="9">
    <source>
        <dbReference type="PIRSR" id="PIRSR000077-4"/>
    </source>
</evidence>
<dbReference type="CDD" id="cd02947">
    <property type="entry name" value="TRX_family"/>
    <property type="match status" value="1"/>
</dbReference>
<dbReference type="Proteomes" id="UP001139347">
    <property type="component" value="Unassembled WGS sequence"/>
</dbReference>
<keyword evidence="3" id="KW-0813">Transport</keyword>
<dbReference type="PANTHER" id="PTHR45663">
    <property type="entry name" value="GEO12009P1"/>
    <property type="match status" value="1"/>
</dbReference>
<evidence type="ECO:0000256" key="1">
    <source>
        <dbReference type="ARBA" id="ARBA00008987"/>
    </source>
</evidence>
<dbReference type="GO" id="GO:0005737">
    <property type="term" value="C:cytoplasm"/>
    <property type="evidence" value="ECO:0007669"/>
    <property type="project" value="TreeGrafter"/>
</dbReference>
<dbReference type="Gene3D" id="3.40.30.10">
    <property type="entry name" value="Glutaredoxin"/>
    <property type="match status" value="1"/>
</dbReference>
<gene>
    <name evidence="11" type="ORF">MUG84_14515</name>
</gene>
<reference evidence="11" key="1">
    <citation type="submission" date="2022-04" db="EMBL/GenBank/DDBJ databases">
        <title>Paenibacillus mangrovi sp. nov., a novel endophytic bacterium isolated from bark of Kandelia candel.</title>
        <authorList>
            <person name="Tuo L."/>
        </authorList>
    </citation>
    <scope>NUCLEOTIDE SEQUENCE</scope>
    <source>
        <strain evidence="11">KQZ6P-2</strain>
    </source>
</reference>
<comment type="similarity">
    <text evidence="1 7">Belongs to the thioredoxin family.</text>
</comment>
<dbReference type="AlphaFoldDB" id="A0A9X2B6P3"/>
<organism evidence="11 12">
    <name type="scientific">Paenibacillus mangrovi</name>
    <dbReference type="NCBI Taxonomy" id="2931978"/>
    <lineage>
        <taxon>Bacteria</taxon>
        <taxon>Bacillati</taxon>
        <taxon>Bacillota</taxon>
        <taxon>Bacilli</taxon>
        <taxon>Bacillales</taxon>
        <taxon>Paenibacillaceae</taxon>
        <taxon>Paenibacillus</taxon>
    </lineage>
</organism>
<dbReference type="SUPFAM" id="SSF52833">
    <property type="entry name" value="Thioredoxin-like"/>
    <property type="match status" value="1"/>
</dbReference>
<comment type="caution">
    <text evidence="11">The sequence shown here is derived from an EMBL/GenBank/DDBJ whole genome shotgun (WGS) entry which is preliminary data.</text>
</comment>
<accession>A0A9X2B6P3</accession>
<dbReference type="Pfam" id="PF00085">
    <property type="entry name" value="Thioredoxin"/>
    <property type="match status" value="1"/>
</dbReference>
<feature type="site" description="Deprotonates C-terminal active site Cys" evidence="8">
    <location>
        <position position="24"/>
    </location>
</feature>
<feature type="site" description="Contributes to redox potential value" evidence="8">
    <location>
        <position position="32"/>
    </location>
</feature>
<evidence type="ECO:0000313" key="11">
    <source>
        <dbReference type="EMBL" id="MCJ8012948.1"/>
    </source>
</evidence>
<dbReference type="InterPro" id="IPR036249">
    <property type="entry name" value="Thioredoxin-like_sf"/>
</dbReference>
<keyword evidence="12" id="KW-1185">Reference proteome</keyword>
<protein>
    <recommendedName>
        <fullName evidence="2 7">Thioredoxin</fullName>
    </recommendedName>
</protein>
<dbReference type="PROSITE" id="PS51352">
    <property type="entry name" value="THIOREDOXIN_2"/>
    <property type="match status" value="1"/>
</dbReference>
<dbReference type="GO" id="GO:0015035">
    <property type="term" value="F:protein-disulfide reductase activity"/>
    <property type="evidence" value="ECO:0007669"/>
    <property type="project" value="InterPro"/>
</dbReference>
<dbReference type="InterPro" id="IPR017937">
    <property type="entry name" value="Thioredoxin_CS"/>
</dbReference>
<keyword evidence="4" id="KW-0249">Electron transport</keyword>
<dbReference type="InterPro" id="IPR005746">
    <property type="entry name" value="Thioredoxin"/>
</dbReference>
<dbReference type="RefSeq" id="WP_244725785.1">
    <property type="nucleotide sequence ID" value="NZ_JALIRP010000005.1"/>
</dbReference>
<name>A0A9X2B6P3_9BACL</name>
<evidence type="ECO:0000259" key="10">
    <source>
        <dbReference type="PROSITE" id="PS51352"/>
    </source>
</evidence>
<dbReference type="PIRSF" id="PIRSF000077">
    <property type="entry name" value="Thioredoxin"/>
    <property type="match status" value="1"/>
</dbReference>
<evidence type="ECO:0000256" key="2">
    <source>
        <dbReference type="ARBA" id="ARBA00020570"/>
    </source>
</evidence>
<dbReference type="InterPro" id="IPR013766">
    <property type="entry name" value="Thioredoxin_domain"/>
</dbReference>
<evidence type="ECO:0000256" key="6">
    <source>
        <dbReference type="ARBA" id="ARBA00023284"/>
    </source>
</evidence>
<feature type="active site" description="Nucleophile" evidence="8">
    <location>
        <position position="33"/>
    </location>
</feature>
<evidence type="ECO:0000256" key="8">
    <source>
        <dbReference type="PIRSR" id="PIRSR000077-1"/>
    </source>
</evidence>